<evidence type="ECO:0000313" key="1">
    <source>
        <dbReference type="EMBL" id="MBK1867048.1"/>
    </source>
</evidence>
<reference evidence="1" key="1">
    <citation type="submission" date="2021-01" db="EMBL/GenBank/DDBJ databases">
        <authorList>
            <person name="Sun Q."/>
        </authorList>
    </citation>
    <scope>NUCLEOTIDE SEQUENCE</scope>
    <source>
        <strain evidence="1">YIM B02566</strain>
    </source>
</reference>
<dbReference type="Proteomes" id="UP000616151">
    <property type="component" value="Unassembled WGS sequence"/>
</dbReference>
<protein>
    <submittedName>
        <fullName evidence="1">Transporter substrate-binding domain-containing protein</fullName>
    </submittedName>
</protein>
<evidence type="ECO:0000313" key="2">
    <source>
        <dbReference type="Proteomes" id="UP000616151"/>
    </source>
</evidence>
<accession>A0ACC5R373</accession>
<keyword evidence="2" id="KW-1185">Reference proteome</keyword>
<name>A0ACC5R373_9HYPH</name>
<organism evidence="1 2">
    <name type="scientific">Taklimakanibacter albus</name>
    <dbReference type="NCBI Taxonomy" id="2800327"/>
    <lineage>
        <taxon>Bacteria</taxon>
        <taxon>Pseudomonadati</taxon>
        <taxon>Pseudomonadota</taxon>
        <taxon>Alphaproteobacteria</taxon>
        <taxon>Hyphomicrobiales</taxon>
        <taxon>Aestuariivirgaceae</taxon>
        <taxon>Taklimakanibacter</taxon>
    </lineage>
</organism>
<sequence>MKLLQSRRTFIKATGFAAAGLAAPEILRLGDRAWAAEEIPVGIMYSLTGTTAIVEKSMNQCAQMAIAEINAKGGVLGKQLKAIIEDPASEPRIYSEKARKLVIEDQVPVIFGCYTTASRKAVLPVVERRKGLLVWPTWYEGEECSKNVLYAGSAVPNQQLENSLPWLKKNLGKNKLFIVGSDYAFPRGMAKTSKTICQKIGMEVVGDEYLPLGHTEWASLVSKIGSSGADVIFSNVVGDSIVAFYRELRNQGYDFDKLPLCASTTTEVEIKAMGGEYAQGSYVSLPYFQTVDTPQNKTFVEAFKAVAGTDAVTHAAMEAVYIGINMWAMAAAKAGDVAPEAVIANAGGLSFDAPQGKVTIDPENLHSYLTPRIGKSRSDGLLDIVDQYSEPLLPLPYSSVGETAEKRICTTQGASL</sequence>
<dbReference type="EMBL" id="JAENHL010000007">
    <property type="protein sequence ID" value="MBK1867048.1"/>
    <property type="molecule type" value="Genomic_DNA"/>
</dbReference>
<comment type="caution">
    <text evidence="1">The sequence shown here is derived from an EMBL/GenBank/DDBJ whole genome shotgun (WGS) entry which is preliminary data.</text>
</comment>
<proteinExistence type="predicted"/>
<gene>
    <name evidence="1" type="ORF">JHL16_11890</name>
</gene>